<feature type="region of interest" description="Disordered" evidence="4">
    <location>
        <begin position="502"/>
        <end position="526"/>
    </location>
</feature>
<evidence type="ECO:0000259" key="6">
    <source>
        <dbReference type="Pfam" id="PF01011"/>
    </source>
</evidence>
<feature type="domain" description="Pyrrolo-quinoline quinone repeat" evidence="6">
    <location>
        <begin position="165"/>
        <end position="753"/>
    </location>
</feature>
<dbReference type="Gene3D" id="2.140.10.10">
    <property type="entry name" value="Quinoprotein alcohol dehydrogenase-like superfamily"/>
    <property type="match status" value="1"/>
</dbReference>
<dbReference type="CDD" id="cd10280">
    <property type="entry name" value="PQQ_mGDH"/>
    <property type="match status" value="1"/>
</dbReference>
<dbReference type="STRING" id="560819.SAMN05428998_13519"/>
<dbReference type="Proteomes" id="UP000192917">
    <property type="component" value="Unassembled WGS sequence"/>
</dbReference>
<keyword evidence="8" id="KW-1185">Reference proteome</keyword>
<name>A0A1Y6CTK7_9PROT</name>
<dbReference type="GO" id="GO:0048038">
    <property type="term" value="F:quinone binding"/>
    <property type="evidence" value="ECO:0007669"/>
    <property type="project" value="InterPro"/>
</dbReference>
<evidence type="ECO:0000256" key="5">
    <source>
        <dbReference type="SAM" id="Phobius"/>
    </source>
</evidence>
<feature type="transmembrane region" description="Helical" evidence="5">
    <location>
        <begin position="54"/>
        <end position="73"/>
    </location>
</feature>
<protein>
    <submittedName>
        <fullName evidence="7">Quinoprotein glucose dehydrogenase</fullName>
    </submittedName>
</protein>
<feature type="transmembrane region" description="Helical" evidence="5">
    <location>
        <begin position="85"/>
        <end position="102"/>
    </location>
</feature>
<dbReference type="SUPFAM" id="SSF50998">
    <property type="entry name" value="Quinoprotein alcohol dehydrogenase-like"/>
    <property type="match status" value="1"/>
</dbReference>
<dbReference type="GO" id="GO:0016020">
    <property type="term" value="C:membrane"/>
    <property type="evidence" value="ECO:0007669"/>
    <property type="project" value="InterPro"/>
</dbReference>
<reference evidence="7 8" key="1">
    <citation type="submission" date="2017-04" db="EMBL/GenBank/DDBJ databases">
        <authorList>
            <person name="Afonso C.L."/>
            <person name="Miller P.J."/>
            <person name="Scott M.A."/>
            <person name="Spackman E."/>
            <person name="Goraichik I."/>
            <person name="Dimitrov K.M."/>
            <person name="Suarez D.L."/>
            <person name="Swayne D.E."/>
        </authorList>
    </citation>
    <scope>NUCLEOTIDE SEQUENCE [LARGE SCALE GENOMIC DNA]</scope>
    <source>
        <strain evidence="7 8">USBA 355</strain>
    </source>
</reference>
<sequence>MVLATAIVVLLLGLCLLGGGAWLAWLGGSWYYLIAGLGFLATAALLAKRRRAALWVYALVVAGSLAWALWEVGLDWWQLAPRGDVIALLGLWLLMPWVAGRLRRSAEAPKPSAVSPAGLPLSLAVLASVAVGGYALATGNWGIQGRLPARHDGQALDAGVAPGDWPDYGRTAGGSRYSPLDQITPANVAELQKAWEYHTGDLRGPGDPVETTYEVTPIEIDDTLYLCTPHDIAIALDPVTGKERWRFDPKIEKNGDRQHQTCRGVSYWRSPGVAEGQACRDRIFLPTSDARLIALDAASGQPCPGFGEGGTVNLWAHMPNEQAGFYYSTSPPVVAEGLVVIGGAVNDNVSVHEPSGAIRAYDAETGKLVWNFDAGRPDRTEPLTGDETYTANSPNSWSMLSVDPDLGLVYAPMGNAPPDQFGGDRTPETERFSSSVVALDLETGQVRWVFQTVHHDLWDMDVPAQPQLVDLQRDGRSVPALVQPTKQGEIFVLDRRTGKPLLPVSEEPAPQGAAKGDHAAPTQPVSAISFRPPPLTGRDMWGLTPFDQLACRIAFRRLRYDGRYTPPSTRGSLIYPGNFGAFNWGGVAVDPVRQVIVGMPVQFAFTSRLVPRADDTTNYVSDGKPGLNENYGAPYAADMGPFTSPLGLRVPCHAPPWGTVAGIDLETGEVAWQHRNGTIRDLAPLPLPFGLGVPSLGGPVITAGGLAFASGTLDYYLRAYDVTDGRVLWKARLPAGGQTTPMSYRARDGRQYVLTVAGGHGSTHTKAGDAVIAYALPAS</sequence>
<evidence type="ECO:0000256" key="1">
    <source>
        <dbReference type="ARBA" id="ARBA00001931"/>
    </source>
</evidence>
<keyword evidence="5" id="KW-0812">Transmembrane</keyword>
<evidence type="ECO:0000256" key="2">
    <source>
        <dbReference type="ARBA" id="ARBA00008156"/>
    </source>
</evidence>
<evidence type="ECO:0000256" key="4">
    <source>
        <dbReference type="SAM" id="MobiDB-lite"/>
    </source>
</evidence>
<keyword evidence="5" id="KW-0472">Membrane</keyword>
<dbReference type="RefSeq" id="WP_085125926.1">
    <property type="nucleotide sequence ID" value="NZ_FWZX01000035.1"/>
</dbReference>
<keyword evidence="5" id="KW-1133">Transmembrane helix</keyword>
<dbReference type="InterPro" id="IPR011047">
    <property type="entry name" value="Quinoprotein_ADH-like_sf"/>
</dbReference>
<dbReference type="AlphaFoldDB" id="A0A1Y6CTK7"/>
<keyword evidence="3" id="KW-0560">Oxidoreductase</keyword>
<comment type="cofactor">
    <cofactor evidence="1">
        <name>pyrroloquinoline quinone</name>
        <dbReference type="ChEBI" id="CHEBI:58442"/>
    </cofactor>
</comment>
<dbReference type="EMBL" id="FWZX01000035">
    <property type="protein sequence ID" value="SMF76128.1"/>
    <property type="molecule type" value="Genomic_DNA"/>
</dbReference>
<proteinExistence type="inferred from homology"/>
<dbReference type="Pfam" id="PF01011">
    <property type="entry name" value="PQQ"/>
    <property type="match status" value="1"/>
</dbReference>
<dbReference type="PANTHER" id="PTHR32303">
    <property type="entry name" value="QUINOPROTEIN ALCOHOL DEHYDROGENASE (CYTOCHROME C)"/>
    <property type="match status" value="1"/>
</dbReference>
<feature type="transmembrane region" description="Helical" evidence="5">
    <location>
        <begin position="114"/>
        <end position="137"/>
    </location>
</feature>
<dbReference type="SMART" id="SM00564">
    <property type="entry name" value="PQQ"/>
    <property type="match status" value="4"/>
</dbReference>
<dbReference type="GO" id="GO:0008876">
    <property type="term" value="F:quinoprotein glucose dehydrogenase activity"/>
    <property type="evidence" value="ECO:0007669"/>
    <property type="project" value="TreeGrafter"/>
</dbReference>
<evidence type="ECO:0000313" key="7">
    <source>
        <dbReference type="EMBL" id="SMF76128.1"/>
    </source>
</evidence>
<evidence type="ECO:0000256" key="3">
    <source>
        <dbReference type="ARBA" id="ARBA00023002"/>
    </source>
</evidence>
<dbReference type="InterPro" id="IPR018391">
    <property type="entry name" value="PQQ_b-propeller_rpt"/>
</dbReference>
<gene>
    <name evidence="7" type="ORF">SAMN05428998_13519</name>
</gene>
<feature type="transmembrane region" description="Helical" evidence="5">
    <location>
        <begin position="30"/>
        <end position="47"/>
    </location>
</feature>
<dbReference type="NCBIfam" id="TIGR03074">
    <property type="entry name" value="PQQ_membr_DH"/>
    <property type="match status" value="1"/>
</dbReference>
<dbReference type="InterPro" id="IPR017511">
    <property type="entry name" value="PQQ_mDH"/>
</dbReference>
<organism evidence="7 8">
    <name type="scientific">Tistlia consotensis USBA 355</name>
    <dbReference type="NCBI Taxonomy" id="560819"/>
    <lineage>
        <taxon>Bacteria</taxon>
        <taxon>Pseudomonadati</taxon>
        <taxon>Pseudomonadota</taxon>
        <taxon>Alphaproteobacteria</taxon>
        <taxon>Rhodospirillales</taxon>
        <taxon>Rhodovibrionaceae</taxon>
        <taxon>Tistlia</taxon>
    </lineage>
</organism>
<dbReference type="InterPro" id="IPR002372">
    <property type="entry name" value="PQQ_rpt_dom"/>
</dbReference>
<accession>A0A1Y6CTK7</accession>
<dbReference type="PANTHER" id="PTHR32303:SF4">
    <property type="entry name" value="QUINOPROTEIN GLUCOSE DEHYDROGENASE"/>
    <property type="match status" value="1"/>
</dbReference>
<evidence type="ECO:0000313" key="8">
    <source>
        <dbReference type="Proteomes" id="UP000192917"/>
    </source>
</evidence>
<comment type="similarity">
    <text evidence="2">Belongs to the bacterial PQQ dehydrogenase family.</text>
</comment>